<evidence type="ECO:0000256" key="3">
    <source>
        <dbReference type="PROSITE-ProRule" id="PRU00781"/>
    </source>
</evidence>
<dbReference type="GO" id="GO:0000329">
    <property type="term" value="C:fungal-type vacuole membrane"/>
    <property type="evidence" value="ECO:0007669"/>
    <property type="project" value="TreeGrafter"/>
</dbReference>
<feature type="compositionally biased region" description="Acidic residues" evidence="4">
    <location>
        <begin position="744"/>
        <end position="758"/>
    </location>
</feature>
<feature type="compositionally biased region" description="Polar residues" evidence="4">
    <location>
        <begin position="787"/>
        <end position="812"/>
    </location>
</feature>
<sequence length="1573" mass="172820">MDKPLPALPDHRKLVTLTRQARAHLHRFVERGLEEGLWLSDEFKAAWTDAIIDALDELGASFARGTWLEGVRRASQTNRRDIPRPPERKTPVHPPSESVSPGATTASGADNQTGPLPFPIPENDDDESILDDIRSALAVPIPPGSTPRFKHLLLLVSPWGSQVVPTEDSGFHLVSPTVGCLFTPNLFPLSSLGLESVMYGIRRFPGEHLSQKAGYVPKPVKFVGGTFTFKGVVSAAHHRLLRKTLRLAIYVFLSILLEQHLLSDSGVTLQYPPPRLSSPPVSAVPSLSRHLSQDSSRRGRHQHSRSLIPSGLFSIFSKRSSQASQGSTGGPSPPRGSMELDRPHRPSLTEDSRLRRFSFITDATRPLFSSPKPEPPPARPLFITTLEKVGGSLPILSTSPDVSFPPCPLLVYLAEKEKKDAKRRLTGDEKAAMNSVLGWAGREDAGSSMSGIIGFVRHQEISVLVSAHPTAIPDTTSPDEGAAGPCQKPAWQTLRYYAYYGHEGTDVSLGDTIIEFAEKAQEECEKSECKAKRWQHELRYIHNDLRLVITFDSPSEEKKDTEKEKQAQATPLIIFWQSCLECGEHTEKRAITDGTYLVSFGKFLELLFYSPSLQAIIPPLCAHTSTPRHEARYKIRRHFLYEDTTVHLALDPLSDVFELRVPRIQILRGSSDKTNMMIRDRSNSDIGRYPSLEEQKTHIRKEILNWFHALAQHLDKLEDSCTSSLDGFSHNSSRKSLPRLPSQDDSELSDDSDAESEVDPSNCKSTPRAAVSGLPLASPTRGPLSPSIPNSSSEDYFSSATSPHALTRSYSDPDTLPTPRPSHFHQPTSVPATPLPQVSSTPKPLPPVLSKPLPHGPVSTDPADSLRLLSNMRRTFQQAEQKLYAQLSQTSDANLINDVRRTFQTSGLATMKRLQAWQKKHMSGRKGLDENWAKDVEPEWWARGYHAVPGGNVIIKEDDWGSIIAFTLGTSDYQRELSSLSVPRSASPAPATPHSPAASERTSFFGLPSAQRFKFGFGSTGPDPDQDDVEWHQPEGFSAVISRKTHPRDPSALLSLRDVLRQKNLATTEGSGGLLPSPRFASLGLPGGRNISGAGTPRSAWAKPAPVEVNTEAATGGVIMGLPERGSAAGKKLHELENASSSLLLGSDAASTNGSLGSVHAQARRRKASSIISVESDATIGKESTASVPARLSTPPPNVPPKDAASRVSPPPSPSFAQSEDTTSQSSFASLTSSIANVMKMVLNNDVNARPTSPSPHHHALLSSVEPHSTIDERPHIKYDWTIGKRLKFSCTVYYAKQFDSLRRRCGVDEVYLKSLSMSTNWAAEGGKSKSNFWKTADERFIIKTLVNAWNVADLQVLLELAPSYFRYLDSTSGKSTVLAKLLGFYTIEIRNLETGAVQSKADLLVMENLFYEQDIVKTFDLKGIPGRKVKSGPESSSTLFDGEWMEGQQKTLTLIRPHSKLVLQEAIKNDAEFLARSNIMDYSLLLGLDESRKQIACGLVDTIGSYTFAKTLEYKAKQGLNSGKEVTVVPPAEYQERFVNALDGYFVACPDKWSKSLEGWDYSDVESLPSVL</sequence>
<dbReference type="GO" id="GO:0010008">
    <property type="term" value="C:endosome membrane"/>
    <property type="evidence" value="ECO:0007669"/>
    <property type="project" value="TreeGrafter"/>
</dbReference>
<feature type="region of interest" description="Disordered" evidence="4">
    <location>
        <begin position="979"/>
        <end position="1001"/>
    </location>
</feature>
<dbReference type="STRING" id="1884261.A0A5C3QMF0"/>
<dbReference type="PROSITE" id="PS51455">
    <property type="entry name" value="PIPK"/>
    <property type="match status" value="1"/>
</dbReference>
<evidence type="ECO:0000256" key="4">
    <source>
        <dbReference type="SAM" id="MobiDB-lite"/>
    </source>
</evidence>
<dbReference type="PANTHER" id="PTHR45748:SF7">
    <property type="entry name" value="1-PHOSPHATIDYLINOSITOL 3-PHOSPHATE 5-KINASE-RELATED"/>
    <property type="match status" value="1"/>
</dbReference>
<dbReference type="Pfam" id="PF01504">
    <property type="entry name" value="PIP5K"/>
    <property type="match status" value="1"/>
</dbReference>
<feature type="compositionally biased region" description="Basic and acidic residues" evidence="4">
    <location>
        <begin position="338"/>
        <end position="354"/>
    </location>
</feature>
<organism evidence="6 7">
    <name type="scientific">Pterulicium gracile</name>
    <dbReference type="NCBI Taxonomy" id="1884261"/>
    <lineage>
        <taxon>Eukaryota</taxon>
        <taxon>Fungi</taxon>
        <taxon>Dikarya</taxon>
        <taxon>Basidiomycota</taxon>
        <taxon>Agaricomycotina</taxon>
        <taxon>Agaricomycetes</taxon>
        <taxon>Agaricomycetidae</taxon>
        <taxon>Agaricales</taxon>
        <taxon>Pleurotineae</taxon>
        <taxon>Pterulaceae</taxon>
        <taxon>Pterulicium</taxon>
    </lineage>
</organism>
<feature type="compositionally biased region" description="Basic and acidic residues" evidence="4">
    <location>
        <begin position="78"/>
        <end position="90"/>
    </location>
</feature>
<name>A0A5C3QMF0_9AGAR</name>
<dbReference type="OrthoDB" id="158357at2759"/>
<feature type="domain" description="PIPK" evidence="5">
    <location>
        <begin position="1230"/>
        <end position="1547"/>
    </location>
</feature>
<reference evidence="6 7" key="1">
    <citation type="journal article" date="2019" name="Nat. Ecol. Evol.">
        <title>Megaphylogeny resolves global patterns of mushroom evolution.</title>
        <authorList>
            <person name="Varga T."/>
            <person name="Krizsan K."/>
            <person name="Foldi C."/>
            <person name="Dima B."/>
            <person name="Sanchez-Garcia M."/>
            <person name="Sanchez-Ramirez S."/>
            <person name="Szollosi G.J."/>
            <person name="Szarkandi J.G."/>
            <person name="Papp V."/>
            <person name="Albert L."/>
            <person name="Andreopoulos W."/>
            <person name="Angelini C."/>
            <person name="Antonin V."/>
            <person name="Barry K.W."/>
            <person name="Bougher N.L."/>
            <person name="Buchanan P."/>
            <person name="Buyck B."/>
            <person name="Bense V."/>
            <person name="Catcheside P."/>
            <person name="Chovatia M."/>
            <person name="Cooper J."/>
            <person name="Damon W."/>
            <person name="Desjardin D."/>
            <person name="Finy P."/>
            <person name="Geml J."/>
            <person name="Haridas S."/>
            <person name="Hughes K."/>
            <person name="Justo A."/>
            <person name="Karasinski D."/>
            <person name="Kautmanova I."/>
            <person name="Kiss B."/>
            <person name="Kocsube S."/>
            <person name="Kotiranta H."/>
            <person name="LaButti K.M."/>
            <person name="Lechner B.E."/>
            <person name="Liimatainen K."/>
            <person name="Lipzen A."/>
            <person name="Lukacs Z."/>
            <person name="Mihaltcheva S."/>
            <person name="Morgado L.N."/>
            <person name="Niskanen T."/>
            <person name="Noordeloos M.E."/>
            <person name="Ohm R.A."/>
            <person name="Ortiz-Santana B."/>
            <person name="Ovrebo C."/>
            <person name="Racz N."/>
            <person name="Riley R."/>
            <person name="Savchenko A."/>
            <person name="Shiryaev A."/>
            <person name="Soop K."/>
            <person name="Spirin V."/>
            <person name="Szebenyi C."/>
            <person name="Tomsovsky M."/>
            <person name="Tulloss R.E."/>
            <person name="Uehling J."/>
            <person name="Grigoriev I.V."/>
            <person name="Vagvolgyi C."/>
            <person name="Papp T."/>
            <person name="Martin F.M."/>
            <person name="Miettinen O."/>
            <person name="Hibbett D.S."/>
            <person name="Nagy L.G."/>
        </authorList>
    </citation>
    <scope>NUCLEOTIDE SEQUENCE [LARGE SCALE GENOMIC DNA]</scope>
    <source>
        <strain evidence="6 7">CBS 309.79</strain>
    </source>
</reference>
<dbReference type="InterPro" id="IPR027484">
    <property type="entry name" value="PInositol-4-P-5-kinase_N"/>
</dbReference>
<dbReference type="InterPro" id="IPR027483">
    <property type="entry name" value="PInositol-4-P-4/5-kinase_C_sf"/>
</dbReference>
<evidence type="ECO:0000313" key="6">
    <source>
        <dbReference type="EMBL" id="TFL02707.1"/>
    </source>
</evidence>
<gene>
    <name evidence="6" type="ORF">BDV98DRAFT_528491</name>
</gene>
<keyword evidence="2 3" id="KW-0067">ATP-binding</keyword>
<keyword evidence="1 3" id="KW-0547">Nucleotide-binding</keyword>
<keyword evidence="3" id="KW-0808">Transferase</keyword>
<feature type="region of interest" description="Disordered" evidence="4">
    <location>
        <begin position="73"/>
        <end position="125"/>
    </location>
</feature>
<dbReference type="EMBL" id="ML178822">
    <property type="protein sequence ID" value="TFL02707.1"/>
    <property type="molecule type" value="Genomic_DNA"/>
</dbReference>
<protein>
    <recommendedName>
        <fullName evidence="5">PIPK domain-containing protein</fullName>
    </recommendedName>
</protein>
<dbReference type="InterPro" id="IPR002498">
    <property type="entry name" value="PInositol-4-P-4/5-kinase_core"/>
</dbReference>
<dbReference type="CDD" id="cd17300">
    <property type="entry name" value="PIPKc_PIKfyve"/>
    <property type="match status" value="1"/>
</dbReference>
<feature type="compositionally biased region" description="Low complexity" evidence="4">
    <location>
        <begin position="278"/>
        <end position="289"/>
    </location>
</feature>
<dbReference type="GO" id="GO:0005524">
    <property type="term" value="F:ATP binding"/>
    <property type="evidence" value="ECO:0007669"/>
    <property type="project" value="UniProtKB-UniRule"/>
</dbReference>
<dbReference type="InterPro" id="IPR044769">
    <property type="entry name" value="PIKfyve_PIPKc"/>
</dbReference>
<keyword evidence="7" id="KW-1185">Reference proteome</keyword>
<dbReference type="SMART" id="SM00330">
    <property type="entry name" value="PIPKc"/>
    <property type="match status" value="1"/>
</dbReference>
<dbReference type="GO" id="GO:0046854">
    <property type="term" value="P:phosphatidylinositol phosphate biosynthetic process"/>
    <property type="evidence" value="ECO:0007669"/>
    <property type="project" value="TreeGrafter"/>
</dbReference>
<evidence type="ECO:0000256" key="1">
    <source>
        <dbReference type="ARBA" id="ARBA00022741"/>
    </source>
</evidence>
<evidence type="ECO:0000256" key="2">
    <source>
        <dbReference type="ARBA" id="ARBA00022840"/>
    </source>
</evidence>
<keyword evidence="3" id="KW-0418">Kinase</keyword>
<feature type="compositionally biased region" description="Low complexity" evidence="4">
    <location>
        <begin position="979"/>
        <end position="999"/>
    </location>
</feature>
<accession>A0A5C3QMF0</accession>
<dbReference type="Proteomes" id="UP000305067">
    <property type="component" value="Unassembled WGS sequence"/>
</dbReference>
<feature type="region of interest" description="Disordered" evidence="4">
    <location>
        <begin position="321"/>
        <end position="355"/>
    </location>
</feature>
<dbReference type="Gene3D" id="3.30.800.10">
    <property type="entry name" value="Phosphatidylinositol Phosphate Kinase II Beta"/>
    <property type="match status" value="1"/>
</dbReference>
<proteinExistence type="predicted"/>
<feature type="region of interest" description="Disordered" evidence="4">
    <location>
        <begin position="1178"/>
        <end position="1228"/>
    </location>
</feature>
<dbReference type="GO" id="GO:0000285">
    <property type="term" value="F:1-phosphatidylinositol-3-phosphate 5-kinase activity"/>
    <property type="evidence" value="ECO:0007669"/>
    <property type="project" value="InterPro"/>
</dbReference>
<dbReference type="PANTHER" id="PTHR45748">
    <property type="entry name" value="1-PHOSPHATIDYLINOSITOL 3-PHOSPHATE 5-KINASE-RELATED"/>
    <property type="match status" value="1"/>
</dbReference>
<dbReference type="Gene3D" id="3.30.810.10">
    <property type="entry name" value="2-Layer Sandwich"/>
    <property type="match status" value="1"/>
</dbReference>
<feature type="region of interest" description="Disordered" evidence="4">
    <location>
        <begin position="722"/>
        <end position="859"/>
    </location>
</feature>
<dbReference type="SUPFAM" id="SSF56104">
    <property type="entry name" value="SAICAR synthase-like"/>
    <property type="match status" value="1"/>
</dbReference>
<feature type="region of interest" description="Disordered" evidence="4">
    <location>
        <begin position="273"/>
        <end position="304"/>
    </location>
</feature>
<feature type="compositionally biased region" description="Polar residues" evidence="4">
    <location>
        <begin position="97"/>
        <end position="114"/>
    </location>
</feature>
<feature type="compositionally biased region" description="Polar residues" evidence="4">
    <location>
        <begin position="722"/>
        <end position="731"/>
    </location>
</feature>
<evidence type="ECO:0000313" key="7">
    <source>
        <dbReference type="Proteomes" id="UP000305067"/>
    </source>
</evidence>
<evidence type="ECO:0000259" key="5">
    <source>
        <dbReference type="PROSITE" id="PS51455"/>
    </source>
</evidence>